<dbReference type="InterPro" id="IPR058263">
    <property type="entry name" value="DUF7957"/>
</dbReference>
<reference evidence="1 2" key="1">
    <citation type="submission" date="2019-03" db="EMBL/GenBank/DDBJ databases">
        <title>Genomic Encyclopedia of Type Strains, Phase IV (KMG-IV): sequencing the most valuable type-strain genomes for metagenomic binning, comparative biology and taxonomic classification.</title>
        <authorList>
            <person name="Goeker M."/>
        </authorList>
    </citation>
    <scope>NUCLEOTIDE SEQUENCE [LARGE SCALE GENOMIC DNA]</scope>
    <source>
        <strain evidence="1 2">DSM 28867</strain>
    </source>
</reference>
<dbReference type="EMBL" id="SODD01000026">
    <property type="protein sequence ID" value="TDW16250.1"/>
    <property type="molecule type" value="Genomic_DNA"/>
</dbReference>
<dbReference type="AlphaFoldDB" id="A0A4R7ZM14"/>
<evidence type="ECO:0000313" key="1">
    <source>
        <dbReference type="EMBL" id="TDW16250.1"/>
    </source>
</evidence>
<protein>
    <submittedName>
        <fullName evidence="1">Uncharacterized protein</fullName>
    </submittedName>
</protein>
<organism evidence="1 2">
    <name type="scientific">Breznakia blatticola</name>
    <dbReference type="NCBI Taxonomy" id="1754012"/>
    <lineage>
        <taxon>Bacteria</taxon>
        <taxon>Bacillati</taxon>
        <taxon>Bacillota</taxon>
        <taxon>Erysipelotrichia</taxon>
        <taxon>Erysipelotrichales</taxon>
        <taxon>Erysipelotrichaceae</taxon>
        <taxon>Breznakia</taxon>
    </lineage>
</organism>
<name>A0A4R7ZM14_9FIRM</name>
<dbReference type="OrthoDB" id="2057846at2"/>
<sequence>MNSKYNVEENKIIINNIEIYMDYPIKDIKELRDKIFILLDIPRGIKLTEKEDCNILCYNSSGIFQWRISSSLPKGIESKELIPYISIDIQEGNLYGFDFWGRKFHIDTFNGNLLDFKTFK</sequence>
<dbReference type="Proteomes" id="UP000294743">
    <property type="component" value="Unassembled WGS sequence"/>
</dbReference>
<proteinExistence type="predicted"/>
<accession>A0A4R7ZM14</accession>
<dbReference type="Pfam" id="PF25857">
    <property type="entry name" value="DUF7957"/>
    <property type="match status" value="1"/>
</dbReference>
<dbReference type="RefSeq" id="WP_134170046.1">
    <property type="nucleotide sequence ID" value="NZ_SODD01000026.1"/>
</dbReference>
<evidence type="ECO:0000313" key="2">
    <source>
        <dbReference type="Proteomes" id="UP000294743"/>
    </source>
</evidence>
<gene>
    <name evidence="1" type="ORF">EDD63_12614</name>
</gene>
<comment type="caution">
    <text evidence="1">The sequence shown here is derived from an EMBL/GenBank/DDBJ whole genome shotgun (WGS) entry which is preliminary data.</text>
</comment>
<keyword evidence="2" id="KW-1185">Reference proteome</keyword>